<dbReference type="EMBL" id="FNCH01000001">
    <property type="protein sequence ID" value="SDF70104.1"/>
    <property type="molecule type" value="Genomic_DNA"/>
</dbReference>
<dbReference type="Proteomes" id="UP000199643">
    <property type="component" value="Unassembled WGS sequence"/>
</dbReference>
<organism evidence="1 2">
    <name type="scientific">Pedobacter terrae</name>
    <dbReference type="NCBI Taxonomy" id="405671"/>
    <lineage>
        <taxon>Bacteria</taxon>
        <taxon>Pseudomonadati</taxon>
        <taxon>Bacteroidota</taxon>
        <taxon>Sphingobacteriia</taxon>
        <taxon>Sphingobacteriales</taxon>
        <taxon>Sphingobacteriaceae</taxon>
        <taxon>Pedobacter</taxon>
    </lineage>
</organism>
<accession>A0A1G7N7X9</accession>
<proteinExistence type="predicted"/>
<gene>
    <name evidence="1" type="ORF">SAMN05421827_101246</name>
</gene>
<protein>
    <recommendedName>
        <fullName evidence="3">SsrA-binding protein</fullName>
    </recommendedName>
</protein>
<name>A0A1G7N7X9_9SPHI</name>
<evidence type="ECO:0000313" key="1">
    <source>
        <dbReference type="EMBL" id="SDF70104.1"/>
    </source>
</evidence>
<evidence type="ECO:0000313" key="2">
    <source>
        <dbReference type="Proteomes" id="UP000199643"/>
    </source>
</evidence>
<sequence>MKKALFKVMVKINNAILPSLYKKDPNHLSTWQKALLGYRYWVLTNALD</sequence>
<evidence type="ECO:0008006" key="3">
    <source>
        <dbReference type="Google" id="ProtNLM"/>
    </source>
</evidence>
<reference evidence="2" key="1">
    <citation type="submission" date="2016-10" db="EMBL/GenBank/DDBJ databases">
        <authorList>
            <person name="Varghese N."/>
            <person name="Submissions S."/>
        </authorList>
    </citation>
    <scope>NUCLEOTIDE SEQUENCE [LARGE SCALE GENOMIC DNA]</scope>
    <source>
        <strain evidence="2">DSM 17933</strain>
    </source>
</reference>
<dbReference type="AlphaFoldDB" id="A0A1G7N7X9"/>
<dbReference type="STRING" id="405671.SAMN05421827_101246"/>
<keyword evidence="2" id="KW-1185">Reference proteome</keyword>